<dbReference type="Proteomes" id="UP000001343">
    <property type="component" value="Unassembled WGS sequence"/>
</dbReference>
<dbReference type="AlphaFoldDB" id="A0AA87MR90"/>
<sequence>MSTLGLISSMLNFKTHSNPQNTVPDQSKDFNQSTVFLPSYTNLLVGEEVSELTNPDIPLPAYVIYNLRYFPNTDT</sequence>
<organism evidence="1 2">
    <name type="scientific">Leptospira mayottensis 200901122</name>
    <dbReference type="NCBI Taxonomy" id="1193010"/>
    <lineage>
        <taxon>Bacteria</taxon>
        <taxon>Pseudomonadati</taxon>
        <taxon>Spirochaetota</taxon>
        <taxon>Spirochaetia</taxon>
        <taxon>Leptospirales</taxon>
        <taxon>Leptospiraceae</taxon>
        <taxon>Leptospira</taxon>
    </lineage>
</organism>
<dbReference type="EMBL" id="AKWM02000002">
    <property type="protein sequence ID" value="EKS02260.1"/>
    <property type="molecule type" value="Genomic_DNA"/>
</dbReference>
<dbReference type="RefSeq" id="WP_002748795.1">
    <property type="nucleotide sequence ID" value="NZ_AKWM02000002.1"/>
</dbReference>
<accession>A0AA87MR90</accession>
<evidence type="ECO:0000313" key="2">
    <source>
        <dbReference type="Proteomes" id="UP000001343"/>
    </source>
</evidence>
<name>A0AA87MR90_9LEPT</name>
<comment type="caution">
    <text evidence="1">The sequence shown here is derived from an EMBL/GenBank/DDBJ whole genome shotgun (WGS) entry which is preliminary data.</text>
</comment>
<reference evidence="1 2" key="1">
    <citation type="journal article" date="2014" name="Int. J. Syst. Evol. Microbiol.">
        <title>Leptospira mayottensis sp. nov., a pathogenic species of the genus Leptospira isolated from humans.</title>
        <authorList>
            <person name="Bourhy P."/>
            <person name="Collet L."/>
            <person name="Brisse S."/>
            <person name="Picardeau M."/>
        </authorList>
    </citation>
    <scope>NUCLEOTIDE SEQUENCE [LARGE SCALE GENOMIC DNA]</scope>
    <source>
        <strain evidence="1 2">200901122</strain>
    </source>
</reference>
<proteinExistence type="predicted"/>
<evidence type="ECO:0000313" key="1">
    <source>
        <dbReference type="EMBL" id="EKS02260.1"/>
    </source>
</evidence>
<gene>
    <name evidence="1" type="ORF">LEP1GSC125_0851</name>
</gene>
<protein>
    <submittedName>
        <fullName evidence="1">Uncharacterized protein</fullName>
    </submittedName>
</protein>